<comment type="similarity">
    <text evidence="1">Belongs to the helicase family. RecQ subfamily.</text>
</comment>
<dbReference type="SMART" id="SM00490">
    <property type="entry name" value="HELICc"/>
    <property type="match status" value="1"/>
</dbReference>
<protein>
    <recommendedName>
        <fullName evidence="9">DNA 3'-5' helicase</fullName>
        <ecNumber evidence="9">5.6.2.4</ecNumber>
    </recommendedName>
    <alternativeName>
        <fullName evidence="10">DNA 3'-5' helicase Q1</fullName>
    </alternativeName>
</protein>
<dbReference type="InterPro" id="IPR011545">
    <property type="entry name" value="DEAD/DEAH_box_helicase_dom"/>
</dbReference>
<reference evidence="15" key="1">
    <citation type="submission" date="2020-10" db="EMBL/GenBank/DDBJ databases">
        <authorList>
            <person name="Kikuchi T."/>
        </authorList>
    </citation>
    <scope>NUCLEOTIDE SEQUENCE</scope>
    <source>
        <strain evidence="15">NKZ352</strain>
    </source>
</reference>
<dbReference type="GO" id="GO:0000724">
    <property type="term" value="P:double-strand break repair via homologous recombination"/>
    <property type="evidence" value="ECO:0007669"/>
    <property type="project" value="TreeGrafter"/>
</dbReference>
<proteinExistence type="inferred from homology"/>
<keyword evidence="4" id="KW-0347">Helicase</keyword>
<dbReference type="EMBL" id="CAJGYM010000015">
    <property type="protein sequence ID" value="CAD6190387.1"/>
    <property type="molecule type" value="Genomic_DNA"/>
</dbReference>
<dbReference type="PROSITE" id="PS50206">
    <property type="entry name" value="RHODANESE_3"/>
    <property type="match status" value="1"/>
</dbReference>
<evidence type="ECO:0000256" key="1">
    <source>
        <dbReference type="ARBA" id="ARBA00005446"/>
    </source>
</evidence>
<sequence length="467" mass="52698">MNEPTNSKLSAELSAIDEQLAAVEKELQQLRRHKNELTEKRAAIQRRIENRCGEDDASLADRWDRDGFPWTEEANRILKENFRLDHFRPLQRAAINAVMSKEDAIVILSTGGGKSLCYQLPALLAKDQIHQLRKLGIEAAALNASTSKEEAKQVEDAITNKDSSFRLLYVTPEKLAKSKRMMNKLEKSLSVGFLKLIAIDEVHCCSQWGHDFRTDYAFLNVLKRQFKGVPILGLTATATASVLDDVKEMLGVQAAIVFRAGFNRPNLTYEVRPKPASDDDCAAAIASVINNRFKNESGIVYCLSRNDSEKVAASLKKLGIKAKHYHAHLEPQQRSQVHEKWLADQFQVIVATVAFGMGIDKPDVRFVIHHSLPKSVENYYQVERPLDPQKFSTVCVSLSLPSSAREEEGAEKKKQFQKAKNGLYAFEYLNTDPAYNHPNLIIPNQIRTKCSSEPNHSEPMEYSFRTN</sequence>
<evidence type="ECO:0000256" key="3">
    <source>
        <dbReference type="ARBA" id="ARBA00022801"/>
    </source>
</evidence>
<keyword evidence="6" id="KW-0238">DNA-binding</keyword>
<comment type="catalytic activity">
    <reaction evidence="8">
        <text>Couples ATP hydrolysis with the unwinding of duplex DNA by translocating in the 3'-5' direction.</text>
        <dbReference type="EC" id="5.6.2.4"/>
    </reaction>
</comment>
<dbReference type="PROSITE" id="PS51192">
    <property type="entry name" value="HELICASE_ATP_BIND_1"/>
    <property type="match status" value="1"/>
</dbReference>
<dbReference type="CDD" id="cd18015">
    <property type="entry name" value="DEXHc_RecQ1"/>
    <property type="match status" value="1"/>
</dbReference>
<evidence type="ECO:0000313" key="16">
    <source>
        <dbReference type="Proteomes" id="UP000835052"/>
    </source>
</evidence>
<keyword evidence="7" id="KW-0413">Isomerase</keyword>
<evidence type="ECO:0000256" key="7">
    <source>
        <dbReference type="ARBA" id="ARBA00023235"/>
    </source>
</evidence>
<keyword evidence="16" id="KW-1185">Reference proteome</keyword>
<dbReference type="NCBIfam" id="TIGR00614">
    <property type="entry name" value="recQ_fam"/>
    <property type="match status" value="1"/>
</dbReference>
<gene>
    <name evidence="15" type="ORF">CAUJ_LOCUS6306</name>
</gene>
<dbReference type="InterPro" id="IPR001763">
    <property type="entry name" value="Rhodanese-like_dom"/>
</dbReference>
<keyword evidence="5" id="KW-0067">ATP-binding</keyword>
<dbReference type="SUPFAM" id="SSF52540">
    <property type="entry name" value="P-loop containing nucleoside triphosphate hydrolases"/>
    <property type="match status" value="1"/>
</dbReference>
<evidence type="ECO:0000256" key="9">
    <source>
        <dbReference type="ARBA" id="ARBA00034808"/>
    </source>
</evidence>
<dbReference type="InterPro" id="IPR001650">
    <property type="entry name" value="Helicase_C-like"/>
</dbReference>
<evidence type="ECO:0000256" key="8">
    <source>
        <dbReference type="ARBA" id="ARBA00034617"/>
    </source>
</evidence>
<feature type="domain" description="Rhodanese" evidence="12">
    <location>
        <begin position="299"/>
        <end position="333"/>
    </location>
</feature>
<dbReference type="Pfam" id="PF00270">
    <property type="entry name" value="DEAD"/>
    <property type="match status" value="2"/>
</dbReference>
<dbReference type="Gene3D" id="3.40.50.300">
    <property type="entry name" value="P-loop containing nucleotide triphosphate hydrolases"/>
    <property type="match status" value="2"/>
</dbReference>
<dbReference type="PANTHER" id="PTHR13710:SF105">
    <property type="entry name" value="ATP-DEPENDENT DNA HELICASE Q1"/>
    <property type="match status" value="1"/>
</dbReference>
<evidence type="ECO:0000256" key="4">
    <source>
        <dbReference type="ARBA" id="ARBA00022806"/>
    </source>
</evidence>
<name>A0A8S1H4V5_9PELO</name>
<dbReference type="PROSITE" id="PS51194">
    <property type="entry name" value="HELICASE_CTER"/>
    <property type="match status" value="1"/>
</dbReference>
<dbReference type="InterPro" id="IPR014001">
    <property type="entry name" value="Helicase_ATP-bd"/>
</dbReference>
<dbReference type="CDD" id="cd18794">
    <property type="entry name" value="SF2_C_RecQ"/>
    <property type="match status" value="1"/>
</dbReference>
<evidence type="ECO:0000313" key="15">
    <source>
        <dbReference type="EMBL" id="CAD6190387.1"/>
    </source>
</evidence>
<evidence type="ECO:0000259" key="14">
    <source>
        <dbReference type="PROSITE" id="PS51194"/>
    </source>
</evidence>
<dbReference type="FunFam" id="3.40.50.300:FF:001544">
    <property type="entry name" value="ATP-dependent DNA helicase"/>
    <property type="match status" value="1"/>
</dbReference>
<comment type="caution">
    <text evidence="15">The sequence shown here is derived from an EMBL/GenBank/DDBJ whole genome shotgun (WGS) entry which is preliminary data.</text>
</comment>
<keyword evidence="2" id="KW-0547">Nucleotide-binding</keyword>
<dbReference type="Pfam" id="PF00271">
    <property type="entry name" value="Helicase_C"/>
    <property type="match status" value="1"/>
</dbReference>
<dbReference type="GO" id="GO:0043138">
    <property type="term" value="F:3'-5' DNA helicase activity"/>
    <property type="evidence" value="ECO:0007669"/>
    <property type="project" value="UniProtKB-EC"/>
</dbReference>
<dbReference type="InterPro" id="IPR027417">
    <property type="entry name" value="P-loop_NTPase"/>
</dbReference>
<dbReference type="GO" id="GO:0003677">
    <property type="term" value="F:DNA binding"/>
    <property type="evidence" value="ECO:0007669"/>
    <property type="project" value="UniProtKB-KW"/>
</dbReference>
<accession>A0A8S1H4V5</accession>
<dbReference type="PANTHER" id="PTHR13710">
    <property type="entry name" value="DNA HELICASE RECQ FAMILY MEMBER"/>
    <property type="match status" value="1"/>
</dbReference>
<evidence type="ECO:0000256" key="10">
    <source>
        <dbReference type="ARBA" id="ARBA00044566"/>
    </source>
</evidence>
<evidence type="ECO:0000256" key="6">
    <source>
        <dbReference type="ARBA" id="ARBA00023125"/>
    </source>
</evidence>
<evidence type="ECO:0000256" key="5">
    <source>
        <dbReference type="ARBA" id="ARBA00022840"/>
    </source>
</evidence>
<keyword evidence="11" id="KW-0175">Coiled coil</keyword>
<evidence type="ECO:0000259" key="12">
    <source>
        <dbReference type="PROSITE" id="PS50206"/>
    </source>
</evidence>
<evidence type="ECO:0000259" key="13">
    <source>
        <dbReference type="PROSITE" id="PS51192"/>
    </source>
</evidence>
<feature type="domain" description="Helicase C-terminal" evidence="14">
    <location>
        <begin position="288"/>
        <end position="434"/>
    </location>
</feature>
<dbReference type="SMART" id="SM00487">
    <property type="entry name" value="DEXDc"/>
    <property type="match status" value="1"/>
</dbReference>
<dbReference type="EC" id="5.6.2.4" evidence="9"/>
<dbReference type="InterPro" id="IPR004589">
    <property type="entry name" value="DNA_helicase_ATP-dep_RecQ"/>
</dbReference>
<feature type="coiled-coil region" evidence="11">
    <location>
        <begin position="6"/>
        <end position="47"/>
    </location>
</feature>
<dbReference type="GO" id="GO:0009378">
    <property type="term" value="F:four-way junction helicase activity"/>
    <property type="evidence" value="ECO:0007669"/>
    <property type="project" value="TreeGrafter"/>
</dbReference>
<dbReference type="GO" id="GO:0005737">
    <property type="term" value="C:cytoplasm"/>
    <property type="evidence" value="ECO:0007669"/>
    <property type="project" value="TreeGrafter"/>
</dbReference>
<feature type="domain" description="Helicase ATP-binding" evidence="13">
    <location>
        <begin position="95"/>
        <end position="256"/>
    </location>
</feature>
<dbReference type="Proteomes" id="UP000835052">
    <property type="component" value="Unassembled WGS sequence"/>
</dbReference>
<dbReference type="GO" id="GO:0005694">
    <property type="term" value="C:chromosome"/>
    <property type="evidence" value="ECO:0007669"/>
    <property type="project" value="TreeGrafter"/>
</dbReference>
<dbReference type="GO" id="GO:0016787">
    <property type="term" value="F:hydrolase activity"/>
    <property type="evidence" value="ECO:0007669"/>
    <property type="project" value="UniProtKB-KW"/>
</dbReference>
<evidence type="ECO:0000256" key="11">
    <source>
        <dbReference type="SAM" id="Coils"/>
    </source>
</evidence>
<keyword evidence="3" id="KW-0378">Hydrolase</keyword>
<evidence type="ECO:0000256" key="2">
    <source>
        <dbReference type="ARBA" id="ARBA00022741"/>
    </source>
</evidence>
<dbReference type="GO" id="GO:0005524">
    <property type="term" value="F:ATP binding"/>
    <property type="evidence" value="ECO:0007669"/>
    <property type="project" value="UniProtKB-KW"/>
</dbReference>
<dbReference type="AlphaFoldDB" id="A0A8S1H4V5"/>
<dbReference type="OrthoDB" id="10261556at2759"/>
<organism evidence="15 16">
    <name type="scientific">Caenorhabditis auriculariae</name>
    <dbReference type="NCBI Taxonomy" id="2777116"/>
    <lineage>
        <taxon>Eukaryota</taxon>
        <taxon>Metazoa</taxon>
        <taxon>Ecdysozoa</taxon>
        <taxon>Nematoda</taxon>
        <taxon>Chromadorea</taxon>
        <taxon>Rhabditida</taxon>
        <taxon>Rhabditina</taxon>
        <taxon>Rhabditomorpha</taxon>
        <taxon>Rhabditoidea</taxon>
        <taxon>Rhabditidae</taxon>
        <taxon>Peloderinae</taxon>
        <taxon>Caenorhabditis</taxon>
    </lineage>
</organism>